<dbReference type="EMBL" id="FOYD01000012">
    <property type="protein sequence ID" value="SFQ88005.1"/>
    <property type="molecule type" value="Genomic_DNA"/>
</dbReference>
<evidence type="ECO:0008006" key="4">
    <source>
        <dbReference type="Google" id="ProtNLM"/>
    </source>
</evidence>
<keyword evidence="1" id="KW-0472">Membrane</keyword>
<dbReference type="AlphaFoldDB" id="A0A1I6C4L3"/>
<proteinExistence type="predicted"/>
<dbReference type="Gene3D" id="1.25.40.650">
    <property type="match status" value="1"/>
</dbReference>
<dbReference type="SUPFAM" id="SSF53822">
    <property type="entry name" value="Periplasmic binding protein-like I"/>
    <property type="match status" value="1"/>
</dbReference>
<dbReference type="Gene3D" id="3.40.50.2300">
    <property type="match status" value="2"/>
</dbReference>
<dbReference type="GO" id="GO:0031241">
    <property type="term" value="C:periplasmic side of cell outer membrane"/>
    <property type="evidence" value="ECO:0007669"/>
    <property type="project" value="TreeGrafter"/>
</dbReference>
<dbReference type="PANTHER" id="PTHR38038:SF1">
    <property type="entry name" value="PENICILLIN-BINDING PROTEIN ACTIVATOR LPOA"/>
    <property type="match status" value="1"/>
</dbReference>
<gene>
    <name evidence="2" type="ORF">SAMN05216578_11260</name>
</gene>
<accession>A0A1I6C4L3</accession>
<evidence type="ECO:0000256" key="1">
    <source>
        <dbReference type="ARBA" id="ARBA00023136"/>
    </source>
</evidence>
<organism evidence="2 3">
    <name type="scientific">Halopseudomonas formosensis</name>
    <dbReference type="NCBI Taxonomy" id="1002526"/>
    <lineage>
        <taxon>Bacteria</taxon>
        <taxon>Pseudomonadati</taxon>
        <taxon>Pseudomonadota</taxon>
        <taxon>Gammaproteobacteria</taxon>
        <taxon>Pseudomonadales</taxon>
        <taxon>Pseudomonadaceae</taxon>
        <taxon>Halopseudomonas</taxon>
    </lineage>
</organism>
<dbReference type="InterPro" id="IPR007443">
    <property type="entry name" value="LpoA"/>
</dbReference>
<dbReference type="Proteomes" id="UP000242815">
    <property type="component" value="Unassembled WGS sequence"/>
</dbReference>
<dbReference type="OrthoDB" id="6708821at2"/>
<sequence>MIVQDVNGFPPSTWQPMPPAVTLCGKVPQSKVALMFRMFRLPLAGLILASLIAGCSAPPRQLADLPASTDAPLSDILRQAERRSGAEANLLRLHAAQTAWNRQQPEEVRRILALIPQSELPLDQQQRFSELQARSEMALGQPAAALRALRHPSLQQLEGLAPASQVEIHLLRAEALAATGEHLKAAQERMFIHDLLPNADQQQNLSAIWQQLNQVPSGKLREAAALASGETAGWLSLALIQREHGSLDLQVHALQQWQKQYPDHPAVQSPPEGVTRLLELHAQRPRHLALLLPFDGNLASAADALRDGFLAAQYNALGQGLEQPQVSLYDSGNYADLMQFYRQAEADGVQWVIGPLDRQQVARLASQPQLPLPTLALNYADGATTPPPGLFQFGLSPEDEARSAALRAWHDGHRQMAILASQEDWGQRAARAFAEQWQAMGGHLVGHETIDQPSAIANQIADLLRVQESERRNQRIQSVLGDGVTVQPTPRAELEAIFLAANPLQARQIKPTLVFQYAGDLPVYATSHAYRLSVHGEPNPDIDGLLVAEIPWLLHNSDPLYDTVVSSWPAAAGPMGRLYAMGVDAQRIFNRLLQMQEHPETRIHGATGTLSLDPSGRVRRELSWGQIVDGQLQPVGDLAPW</sequence>
<reference evidence="2 3" key="1">
    <citation type="submission" date="2016-10" db="EMBL/GenBank/DDBJ databases">
        <authorList>
            <person name="de Groot N.N."/>
        </authorList>
    </citation>
    <scope>NUCLEOTIDE SEQUENCE [LARGE SCALE GENOMIC DNA]</scope>
    <source>
        <strain evidence="2 3">JCM 18415</strain>
    </source>
</reference>
<dbReference type="CDD" id="cd06339">
    <property type="entry name" value="PBP1_YraM_LppC_lipoprotein-like"/>
    <property type="match status" value="1"/>
</dbReference>
<dbReference type="PANTHER" id="PTHR38038">
    <property type="entry name" value="PENICILLIN-BINDING PROTEIN ACTIVATOR LPOA"/>
    <property type="match status" value="1"/>
</dbReference>
<dbReference type="GO" id="GO:0009252">
    <property type="term" value="P:peptidoglycan biosynthetic process"/>
    <property type="evidence" value="ECO:0007669"/>
    <property type="project" value="TreeGrafter"/>
</dbReference>
<dbReference type="InterPro" id="IPR028082">
    <property type="entry name" value="Peripla_BP_I"/>
</dbReference>
<dbReference type="GO" id="GO:0030234">
    <property type="term" value="F:enzyme regulator activity"/>
    <property type="evidence" value="ECO:0007669"/>
    <property type="project" value="TreeGrafter"/>
</dbReference>
<name>A0A1I6C4L3_9GAMM</name>
<dbReference type="Pfam" id="PF04348">
    <property type="entry name" value="LppC"/>
    <property type="match status" value="1"/>
</dbReference>
<protein>
    <recommendedName>
        <fullName evidence="4">Penicillin-binding protein activator</fullName>
    </recommendedName>
</protein>
<evidence type="ECO:0000313" key="3">
    <source>
        <dbReference type="Proteomes" id="UP000242815"/>
    </source>
</evidence>
<evidence type="ECO:0000313" key="2">
    <source>
        <dbReference type="EMBL" id="SFQ88005.1"/>
    </source>
</evidence>
<dbReference type="STRING" id="1002526.SAMN05216578_11260"/>